<evidence type="ECO:0000313" key="2">
    <source>
        <dbReference type="EMBL" id="OCL14925.1"/>
    </source>
</evidence>
<name>A0A8E2FDR2_9PEZI</name>
<dbReference type="AlphaFoldDB" id="A0A8E2FDR2"/>
<proteinExistence type="predicted"/>
<organism evidence="2 3">
    <name type="scientific">Glonium stellatum</name>
    <dbReference type="NCBI Taxonomy" id="574774"/>
    <lineage>
        <taxon>Eukaryota</taxon>
        <taxon>Fungi</taxon>
        <taxon>Dikarya</taxon>
        <taxon>Ascomycota</taxon>
        <taxon>Pezizomycotina</taxon>
        <taxon>Dothideomycetes</taxon>
        <taxon>Pleosporomycetidae</taxon>
        <taxon>Gloniales</taxon>
        <taxon>Gloniaceae</taxon>
        <taxon>Glonium</taxon>
    </lineage>
</organism>
<gene>
    <name evidence="2" type="ORF">AOQ84DRAFT_370841</name>
</gene>
<accession>A0A8E2FDR2</accession>
<evidence type="ECO:0000256" key="1">
    <source>
        <dbReference type="SAM" id="Phobius"/>
    </source>
</evidence>
<keyword evidence="1" id="KW-0812">Transmembrane</keyword>
<feature type="transmembrane region" description="Helical" evidence="1">
    <location>
        <begin position="16"/>
        <end position="33"/>
    </location>
</feature>
<dbReference type="EMBL" id="KV748507">
    <property type="protein sequence ID" value="OCL14925.1"/>
    <property type="molecule type" value="Genomic_DNA"/>
</dbReference>
<dbReference type="OrthoDB" id="10284903at2759"/>
<evidence type="ECO:0000313" key="3">
    <source>
        <dbReference type="Proteomes" id="UP000250140"/>
    </source>
</evidence>
<protein>
    <submittedName>
        <fullName evidence="2">Uncharacterized protein</fullName>
    </submittedName>
</protein>
<keyword evidence="1" id="KW-1133">Transmembrane helix</keyword>
<sequence length="62" mass="6994">MFATTHPSKPFSFARFQRFFLIVALLLNGIVLLHKFGPKGWVLPTSQLEALVPAARVVAWEQ</sequence>
<keyword evidence="1" id="KW-0472">Membrane</keyword>
<reference evidence="2 3" key="1">
    <citation type="journal article" date="2016" name="Nat. Commun.">
        <title>Ectomycorrhizal ecology is imprinted in the genome of the dominant symbiotic fungus Cenococcum geophilum.</title>
        <authorList>
            <consortium name="DOE Joint Genome Institute"/>
            <person name="Peter M."/>
            <person name="Kohler A."/>
            <person name="Ohm R.A."/>
            <person name="Kuo A."/>
            <person name="Krutzmann J."/>
            <person name="Morin E."/>
            <person name="Arend M."/>
            <person name="Barry K.W."/>
            <person name="Binder M."/>
            <person name="Choi C."/>
            <person name="Clum A."/>
            <person name="Copeland A."/>
            <person name="Grisel N."/>
            <person name="Haridas S."/>
            <person name="Kipfer T."/>
            <person name="LaButti K."/>
            <person name="Lindquist E."/>
            <person name="Lipzen A."/>
            <person name="Maire R."/>
            <person name="Meier B."/>
            <person name="Mihaltcheva S."/>
            <person name="Molinier V."/>
            <person name="Murat C."/>
            <person name="Poggeler S."/>
            <person name="Quandt C.A."/>
            <person name="Sperisen C."/>
            <person name="Tritt A."/>
            <person name="Tisserant E."/>
            <person name="Crous P.W."/>
            <person name="Henrissat B."/>
            <person name="Nehls U."/>
            <person name="Egli S."/>
            <person name="Spatafora J.W."/>
            <person name="Grigoriev I.V."/>
            <person name="Martin F.M."/>
        </authorList>
    </citation>
    <scope>NUCLEOTIDE SEQUENCE [LARGE SCALE GENOMIC DNA]</scope>
    <source>
        <strain evidence="2 3">CBS 207.34</strain>
    </source>
</reference>
<keyword evidence="3" id="KW-1185">Reference proteome</keyword>
<dbReference type="Proteomes" id="UP000250140">
    <property type="component" value="Unassembled WGS sequence"/>
</dbReference>